<name>A0ACB9ZWC7_CATRO</name>
<dbReference type="EMBL" id="CM044708">
    <property type="protein sequence ID" value="KAI5651116.1"/>
    <property type="molecule type" value="Genomic_DNA"/>
</dbReference>
<comment type="caution">
    <text evidence="1">The sequence shown here is derived from an EMBL/GenBank/DDBJ whole genome shotgun (WGS) entry which is preliminary data.</text>
</comment>
<keyword evidence="2" id="KW-1185">Reference proteome</keyword>
<evidence type="ECO:0000313" key="1">
    <source>
        <dbReference type="EMBL" id="KAI5651116.1"/>
    </source>
</evidence>
<organism evidence="1 2">
    <name type="scientific">Catharanthus roseus</name>
    <name type="common">Madagascar periwinkle</name>
    <name type="synonym">Vinca rosea</name>
    <dbReference type="NCBI Taxonomy" id="4058"/>
    <lineage>
        <taxon>Eukaryota</taxon>
        <taxon>Viridiplantae</taxon>
        <taxon>Streptophyta</taxon>
        <taxon>Embryophyta</taxon>
        <taxon>Tracheophyta</taxon>
        <taxon>Spermatophyta</taxon>
        <taxon>Magnoliopsida</taxon>
        <taxon>eudicotyledons</taxon>
        <taxon>Gunneridae</taxon>
        <taxon>Pentapetalae</taxon>
        <taxon>asterids</taxon>
        <taxon>lamiids</taxon>
        <taxon>Gentianales</taxon>
        <taxon>Apocynaceae</taxon>
        <taxon>Rauvolfioideae</taxon>
        <taxon>Vinceae</taxon>
        <taxon>Catharanthinae</taxon>
        <taxon>Catharanthus</taxon>
    </lineage>
</organism>
<gene>
    <name evidence="1" type="ORF">M9H77_37121</name>
</gene>
<evidence type="ECO:0000313" key="2">
    <source>
        <dbReference type="Proteomes" id="UP001060085"/>
    </source>
</evidence>
<reference evidence="2" key="1">
    <citation type="journal article" date="2023" name="Nat. Plants">
        <title>Single-cell RNA sequencing provides a high-resolution roadmap for understanding the multicellular compartmentation of specialized metabolism.</title>
        <authorList>
            <person name="Sun S."/>
            <person name="Shen X."/>
            <person name="Li Y."/>
            <person name="Li Y."/>
            <person name="Wang S."/>
            <person name="Li R."/>
            <person name="Zhang H."/>
            <person name="Shen G."/>
            <person name="Guo B."/>
            <person name="Wei J."/>
            <person name="Xu J."/>
            <person name="St-Pierre B."/>
            <person name="Chen S."/>
            <person name="Sun C."/>
        </authorList>
    </citation>
    <scope>NUCLEOTIDE SEQUENCE [LARGE SCALE GENOMIC DNA]</scope>
</reference>
<proteinExistence type="predicted"/>
<accession>A0ACB9ZWC7</accession>
<sequence length="756" mass="82420">MMVFGHSGTGGGGFRAGKQVFPVDYEAEVSRRLLEASLTNNLKLALQCIDDPFVDVNYVGDVCLKVRKTEVVLREDSPIEVRVDYEEFRTDVTALFLAVHNGNVALVRKLLSVGADVNQKLFRGFPSTAAVREGNLEILEILLRAGASQPACEEALIEASCHGYAGLVEQLMASDFIRPHIAVQALIIASCRGFVDIIAAILKFGVDVNAKNRVLLQSCKPYLYATAECSALVAAVISRQVSAVRLLLEAGAGTNISVQLGAWSWDMESGEEFRVGAGLAEPYPITWCAVEYFEVSGAILQMLLQQLPHGNLHLGRTLLHHAILCGNLYAVKCLIKSGVPVEDPVKTTRKIEFRPVHLASRLGLSAILECLTEAGCNLNSRTDLGETAVMICVKYRREECLKVLVRAGADLGLVNFAGQPVSSIAGSNQWYLGFQNAILDVIRDGKVPNSSNTSMFSPLIFVAQAGDVLALKILIGRGDINIDAQDDRGFSAVMMTAAEGHVEAFRLLVYAGADVKLRNKSGETAISLSQLNQNRQLFAKVMLEYALENGNHRAGWFYALHFAARNGDFSAVKLLTSRGYDVNMYDGDGYTPLMLAAKEGHARLCQLLITCGANCNIKNAKGETALSLARKSGGLENETENVILDELARKLVLNGSRVLKHTKGGKGSPHMKVIKMVEAGGILRWGNSRKRNVICQDANLGASVRFQRIRHRKGDTNEPGLFRVTTTKNKEIHFVCDGGLEMAEMWVRGIKLMTNK</sequence>
<protein>
    <submittedName>
        <fullName evidence="1">Uncharacterized protein</fullName>
    </submittedName>
</protein>
<dbReference type="Proteomes" id="UP001060085">
    <property type="component" value="Linkage Group LG08"/>
</dbReference>